<dbReference type="InterPro" id="IPR047135">
    <property type="entry name" value="YsiQ"/>
</dbReference>
<evidence type="ECO:0000256" key="6">
    <source>
        <dbReference type="ARBA" id="ARBA00023136"/>
    </source>
</evidence>
<comment type="caution">
    <text evidence="8">The sequence shown here is derived from an EMBL/GenBank/DDBJ whole genome shotgun (WGS) entry which is preliminary data.</text>
</comment>
<feature type="transmembrane region" description="Helical" evidence="7">
    <location>
        <begin position="130"/>
        <end position="152"/>
    </location>
</feature>
<sequence>MSDALLAHRPRLNPIAGPILGEFLLTLTVAFAGLWLASHESDAAGGAFGMVAQMQETMYVVFRVLAIGLGVVITQALGGGQVDAARRTALGALGASTWAGLLVVASLLIGDDWALEALNAPDEVKTLAGPFLMLLAPAMLLDAYNLSMAAILRAHLHVKESLRVMVVMHVTHLVLAFVLMRGIGGWDGWGLNGYAVAMIVSRAIGLVLHLALWKRLMRLEPTPRDWVVVHWRLVRPVLWIGGPGAVVEVVYRAMFMVSLASTARLGVEALATHAYTLQILKYVLLVSNSIGWATEIMVGRMVGAGELKKADALVRKGVRNGLLASGGLALMCALAAPWLMHAFTKDPAIVHSAQVLLWLSVLLETGRVFNLVLNGALRATGDAIFPAVSCIASLLLVLGLGSFWMGRWFGLPGIWLVYASDEWIRGMLILWRWLKRGWLAQARSTQRRVRGSAS</sequence>
<evidence type="ECO:0000256" key="2">
    <source>
        <dbReference type="ARBA" id="ARBA00022448"/>
    </source>
</evidence>
<reference evidence="8 9" key="1">
    <citation type="submission" date="2023-11" db="EMBL/GenBank/DDBJ databases">
        <title>Paucibacter sp. nov., isolated from fresh soil in Korea.</title>
        <authorList>
            <person name="Le N.T.T."/>
        </authorList>
    </citation>
    <scope>NUCLEOTIDE SEQUENCE [LARGE SCALE GENOMIC DNA]</scope>
    <source>
        <strain evidence="8 9">R3-3</strain>
    </source>
</reference>
<keyword evidence="3" id="KW-1003">Cell membrane</keyword>
<evidence type="ECO:0000256" key="7">
    <source>
        <dbReference type="SAM" id="Phobius"/>
    </source>
</evidence>
<dbReference type="RefSeq" id="WP_320426596.1">
    <property type="nucleotide sequence ID" value="NZ_JAXCLA010000011.1"/>
</dbReference>
<keyword evidence="6 7" id="KW-0472">Membrane</keyword>
<feature type="transmembrane region" description="Helical" evidence="7">
    <location>
        <begin position="279"/>
        <end position="302"/>
    </location>
</feature>
<feature type="transmembrane region" description="Helical" evidence="7">
    <location>
        <begin position="233"/>
        <end position="259"/>
    </location>
</feature>
<keyword evidence="2" id="KW-0813">Transport</keyword>
<gene>
    <name evidence="8" type="ORF">SNE35_29290</name>
</gene>
<feature type="transmembrane region" description="Helical" evidence="7">
    <location>
        <begin position="384"/>
        <end position="406"/>
    </location>
</feature>
<evidence type="ECO:0000256" key="1">
    <source>
        <dbReference type="ARBA" id="ARBA00004429"/>
    </source>
</evidence>
<dbReference type="InterPro" id="IPR002528">
    <property type="entry name" value="MATE_fam"/>
</dbReference>
<comment type="subcellular location">
    <subcellularLocation>
        <location evidence="1">Cell inner membrane</location>
        <topology evidence="1">Multi-pass membrane protein</topology>
    </subcellularLocation>
</comment>
<organism evidence="8 9">
    <name type="scientific">Roseateles agri</name>
    <dbReference type="NCBI Taxonomy" id="3098619"/>
    <lineage>
        <taxon>Bacteria</taxon>
        <taxon>Pseudomonadati</taxon>
        <taxon>Pseudomonadota</taxon>
        <taxon>Betaproteobacteria</taxon>
        <taxon>Burkholderiales</taxon>
        <taxon>Sphaerotilaceae</taxon>
        <taxon>Roseateles</taxon>
    </lineage>
</organism>
<dbReference type="PIRSF" id="PIRSF006603">
    <property type="entry name" value="DinF"/>
    <property type="match status" value="1"/>
</dbReference>
<feature type="transmembrane region" description="Helical" evidence="7">
    <location>
        <begin position="57"/>
        <end position="77"/>
    </location>
</feature>
<dbReference type="PANTHER" id="PTHR42925:SF2">
    <property type="entry name" value="NA+ DRIVEN MULTIDRUG EFFLUX PUMP"/>
    <property type="match status" value="1"/>
</dbReference>
<feature type="transmembrane region" description="Helical" evidence="7">
    <location>
        <begin position="355"/>
        <end position="377"/>
    </location>
</feature>
<keyword evidence="9" id="KW-1185">Reference proteome</keyword>
<evidence type="ECO:0000313" key="9">
    <source>
        <dbReference type="Proteomes" id="UP001285263"/>
    </source>
</evidence>
<evidence type="ECO:0000256" key="3">
    <source>
        <dbReference type="ARBA" id="ARBA00022475"/>
    </source>
</evidence>
<feature type="transmembrane region" description="Helical" evidence="7">
    <location>
        <begin position="322"/>
        <end position="343"/>
    </location>
</feature>
<dbReference type="CDD" id="cd13134">
    <property type="entry name" value="MATE_like_8"/>
    <property type="match status" value="1"/>
</dbReference>
<proteinExistence type="predicted"/>
<keyword evidence="5 7" id="KW-1133">Transmembrane helix</keyword>
<protein>
    <submittedName>
        <fullName evidence="8">MATE family efflux transporter</fullName>
    </submittedName>
</protein>
<evidence type="ECO:0000256" key="5">
    <source>
        <dbReference type="ARBA" id="ARBA00022989"/>
    </source>
</evidence>
<dbReference type="InterPro" id="IPR048279">
    <property type="entry name" value="MdtK-like"/>
</dbReference>
<evidence type="ECO:0000313" key="8">
    <source>
        <dbReference type="EMBL" id="MDY0748628.1"/>
    </source>
</evidence>
<name>A0ABU5DQM5_9BURK</name>
<keyword evidence="4 7" id="KW-0812">Transmembrane</keyword>
<feature type="transmembrane region" description="Helical" evidence="7">
    <location>
        <begin position="189"/>
        <end position="212"/>
    </location>
</feature>
<dbReference type="Proteomes" id="UP001285263">
    <property type="component" value="Unassembled WGS sequence"/>
</dbReference>
<evidence type="ECO:0000256" key="4">
    <source>
        <dbReference type="ARBA" id="ARBA00022692"/>
    </source>
</evidence>
<feature type="transmembrane region" description="Helical" evidence="7">
    <location>
        <begin position="12"/>
        <end position="37"/>
    </location>
</feature>
<dbReference type="PANTHER" id="PTHR42925">
    <property type="entry name" value="MULTIDRUG AND TOXIN EFFLUX PROTEIN MATE FAMILY"/>
    <property type="match status" value="1"/>
</dbReference>
<dbReference type="Pfam" id="PF01554">
    <property type="entry name" value="MatE"/>
    <property type="match status" value="2"/>
</dbReference>
<feature type="transmembrane region" description="Helical" evidence="7">
    <location>
        <begin position="164"/>
        <end position="183"/>
    </location>
</feature>
<accession>A0ABU5DQM5</accession>
<feature type="transmembrane region" description="Helical" evidence="7">
    <location>
        <begin position="89"/>
        <end position="110"/>
    </location>
</feature>
<dbReference type="EMBL" id="JAXCLA010000011">
    <property type="protein sequence ID" value="MDY0748628.1"/>
    <property type="molecule type" value="Genomic_DNA"/>
</dbReference>